<dbReference type="EMBL" id="QUAK01000110">
    <property type="protein sequence ID" value="RFU84864.1"/>
    <property type="molecule type" value="Genomic_DNA"/>
</dbReference>
<organism evidence="2 3">
    <name type="scientific">Streptomyces triticagri</name>
    <dbReference type="NCBI Taxonomy" id="2293568"/>
    <lineage>
        <taxon>Bacteria</taxon>
        <taxon>Bacillati</taxon>
        <taxon>Actinomycetota</taxon>
        <taxon>Actinomycetes</taxon>
        <taxon>Kitasatosporales</taxon>
        <taxon>Streptomycetaceae</taxon>
        <taxon>Streptomyces</taxon>
    </lineage>
</organism>
<name>A0A372M1N8_9ACTN</name>
<evidence type="ECO:0000313" key="3">
    <source>
        <dbReference type="Proteomes" id="UP000263094"/>
    </source>
</evidence>
<protein>
    <submittedName>
        <fullName evidence="2">Uncharacterized protein</fullName>
    </submittedName>
</protein>
<comment type="caution">
    <text evidence="2">The sequence shown here is derived from an EMBL/GenBank/DDBJ whole genome shotgun (WGS) entry which is preliminary data.</text>
</comment>
<gene>
    <name evidence="2" type="ORF">DY218_20165</name>
</gene>
<reference evidence="2 3" key="1">
    <citation type="submission" date="2018-08" db="EMBL/GenBank/DDBJ databases">
        <title>Isolation, diversity and antifungal activity of Actinobacteria from wheat.</title>
        <authorList>
            <person name="Han C."/>
        </authorList>
    </citation>
    <scope>NUCLEOTIDE SEQUENCE [LARGE SCALE GENOMIC DNA]</scope>
    <source>
        <strain evidence="2 3">NEAU-YY421</strain>
    </source>
</reference>
<dbReference type="Proteomes" id="UP000263094">
    <property type="component" value="Unassembled WGS sequence"/>
</dbReference>
<feature type="transmembrane region" description="Helical" evidence="1">
    <location>
        <begin position="88"/>
        <end position="107"/>
    </location>
</feature>
<keyword evidence="1" id="KW-1133">Transmembrane helix</keyword>
<sequence length="163" mass="17862">MIERVTTPPPPGNPFAAQASWRPPYGQPGSYATGCRFCAGLPTAKVTFRGHQGMVLRTRSQQVAGEMCAVCGTAVFREMTTRTLWQGWWSPFSLFLLAPFALVRNLVARRRITALQPPVAGRHGPQVPIASPVHRRPLAYVALLPALWVGYLLLVAAGLRPDF</sequence>
<proteinExistence type="predicted"/>
<accession>A0A372M1N8</accession>
<feature type="transmembrane region" description="Helical" evidence="1">
    <location>
        <begin position="138"/>
        <end position="159"/>
    </location>
</feature>
<evidence type="ECO:0000256" key="1">
    <source>
        <dbReference type="SAM" id="Phobius"/>
    </source>
</evidence>
<dbReference type="AlphaFoldDB" id="A0A372M1N8"/>
<keyword evidence="3" id="KW-1185">Reference proteome</keyword>
<evidence type="ECO:0000313" key="2">
    <source>
        <dbReference type="EMBL" id="RFU84864.1"/>
    </source>
</evidence>
<keyword evidence="1" id="KW-0812">Transmembrane</keyword>
<keyword evidence="1" id="KW-0472">Membrane</keyword>